<dbReference type="GO" id="GO:0005506">
    <property type="term" value="F:iron ion binding"/>
    <property type="evidence" value="ECO:0007669"/>
    <property type="project" value="InterPro"/>
</dbReference>
<sequence length="135" mass="15581">MKDFEMGLAPQLPPVVPGNYSHTATAAGNMETLRKWTPAVLMDRVCNQDITYELKDGKKLEIKKDDVIWMLTAGVHRDSAYYENPYIKKTYSLRSTCLMVYKSPLAIVITTFSCDIIYFVNFHQQHLLQEEILFI</sequence>
<dbReference type="InterPro" id="IPR036396">
    <property type="entry name" value="Cyt_P450_sf"/>
</dbReference>
<dbReference type="Gene3D" id="1.10.630.10">
    <property type="entry name" value="Cytochrome P450"/>
    <property type="match status" value="1"/>
</dbReference>
<dbReference type="GO" id="GO:0020037">
    <property type="term" value="F:heme binding"/>
    <property type="evidence" value="ECO:0007669"/>
    <property type="project" value="InterPro"/>
</dbReference>
<dbReference type="EnsemblMetazoa" id="GPAI004094-RA">
    <property type="protein sequence ID" value="GPAI004094-PA"/>
    <property type="gene ID" value="GPAI004094"/>
</dbReference>
<protein>
    <submittedName>
        <fullName evidence="2">Uncharacterized protein</fullName>
    </submittedName>
</protein>
<dbReference type="AlphaFoldDB" id="A0A1A9Z502"/>
<dbReference type="Proteomes" id="UP000092445">
    <property type="component" value="Unassembled WGS sequence"/>
</dbReference>
<accession>A0A1A9Z502</accession>
<dbReference type="GO" id="GO:0016705">
    <property type="term" value="F:oxidoreductase activity, acting on paired donors, with incorporation or reduction of molecular oxygen"/>
    <property type="evidence" value="ECO:0007669"/>
    <property type="project" value="InterPro"/>
</dbReference>
<name>A0A1A9Z502_GLOPL</name>
<keyword evidence="1" id="KW-0503">Monooxygenase</keyword>
<dbReference type="GO" id="GO:0004497">
    <property type="term" value="F:monooxygenase activity"/>
    <property type="evidence" value="ECO:0007669"/>
    <property type="project" value="UniProtKB-KW"/>
</dbReference>
<dbReference type="STRING" id="7398.A0A1A9Z502"/>
<reference evidence="2" key="2">
    <citation type="submission" date="2020-05" db="UniProtKB">
        <authorList>
            <consortium name="EnsemblMetazoa"/>
        </authorList>
    </citation>
    <scope>IDENTIFICATION</scope>
    <source>
        <strain evidence="2">IAEA</strain>
    </source>
</reference>
<evidence type="ECO:0000313" key="3">
    <source>
        <dbReference type="Proteomes" id="UP000092445"/>
    </source>
</evidence>
<organism evidence="2 3">
    <name type="scientific">Glossina pallidipes</name>
    <name type="common">Tsetse fly</name>
    <dbReference type="NCBI Taxonomy" id="7398"/>
    <lineage>
        <taxon>Eukaryota</taxon>
        <taxon>Metazoa</taxon>
        <taxon>Ecdysozoa</taxon>
        <taxon>Arthropoda</taxon>
        <taxon>Hexapoda</taxon>
        <taxon>Insecta</taxon>
        <taxon>Pterygota</taxon>
        <taxon>Neoptera</taxon>
        <taxon>Endopterygota</taxon>
        <taxon>Diptera</taxon>
        <taxon>Brachycera</taxon>
        <taxon>Muscomorpha</taxon>
        <taxon>Hippoboscoidea</taxon>
        <taxon>Glossinidae</taxon>
        <taxon>Glossina</taxon>
    </lineage>
</organism>
<proteinExistence type="predicted"/>
<keyword evidence="1" id="KW-0560">Oxidoreductase</keyword>
<dbReference type="VEuPathDB" id="VectorBase:GPAI004094"/>
<evidence type="ECO:0000313" key="2">
    <source>
        <dbReference type="EnsemblMetazoa" id="GPAI004094-PA"/>
    </source>
</evidence>
<keyword evidence="3" id="KW-1185">Reference proteome</keyword>
<evidence type="ECO:0000256" key="1">
    <source>
        <dbReference type="ARBA" id="ARBA00023033"/>
    </source>
</evidence>
<reference evidence="3" key="1">
    <citation type="submission" date="2014-03" db="EMBL/GenBank/DDBJ databases">
        <authorList>
            <person name="Aksoy S."/>
            <person name="Warren W."/>
            <person name="Wilson R.K."/>
        </authorList>
    </citation>
    <scope>NUCLEOTIDE SEQUENCE [LARGE SCALE GENOMIC DNA]</scope>
    <source>
        <strain evidence="3">IAEA</strain>
    </source>
</reference>
<dbReference type="SUPFAM" id="SSF48264">
    <property type="entry name" value="Cytochrome P450"/>
    <property type="match status" value="1"/>
</dbReference>